<organism evidence="1">
    <name type="scientific">Candidatus Kentrum sp. LFY</name>
    <dbReference type="NCBI Taxonomy" id="2126342"/>
    <lineage>
        <taxon>Bacteria</taxon>
        <taxon>Pseudomonadati</taxon>
        <taxon>Pseudomonadota</taxon>
        <taxon>Gammaproteobacteria</taxon>
        <taxon>Candidatus Kentrum</taxon>
    </lineage>
</organism>
<reference evidence="1" key="1">
    <citation type="submission" date="2019-02" db="EMBL/GenBank/DDBJ databases">
        <authorList>
            <person name="Gruber-Vodicka R. H."/>
            <person name="Seah K. B. B."/>
        </authorList>
    </citation>
    <scope>NUCLEOTIDE SEQUENCE</scope>
    <source>
        <strain evidence="1">BECK_BY7</strain>
    </source>
</reference>
<proteinExistence type="predicted"/>
<dbReference type="AlphaFoldDB" id="A0A450WWD2"/>
<dbReference type="EMBL" id="CAADFN010000092">
    <property type="protein sequence ID" value="VFK21383.1"/>
    <property type="molecule type" value="Genomic_DNA"/>
</dbReference>
<name>A0A450WWD2_9GAMM</name>
<protein>
    <submittedName>
        <fullName evidence="1">Uncharacterized protein</fullName>
    </submittedName>
</protein>
<evidence type="ECO:0000313" key="1">
    <source>
        <dbReference type="EMBL" id="VFK21383.1"/>
    </source>
</evidence>
<accession>A0A450WWD2</accession>
<sequence>MEESLERDDRPPYLYLLLKALEMHVGNTKGIYAAISELPCQEELWVPAEQKCNATDTWIDKDLNINYWGAKAFKLSNPMWKPKDVFDKYDKLKRETEKVYALLEDNALRDKVVDRGEVCGEVKKRFRRAPG</sequence>
<gene>
    <name evidence="1" type="ORF">BECKLFY1418C_GA0070996_10925</name>
</gene>